<dbReference type="Proteomes" id="UP000261620">
    <property type="component" value="Unplaced"/>
</dbReference>
<proteinExistence type="predicted"/>
<evidence type="ECO:0000313" key="5">
    <source>
        <dbReference type="Proteomes" id="UP000261620"/>
    </source>
</evidence>
<reference evidence="4" key="2">
    <citation type="submission" date="2025-09" db="UniProtKB">
        <authorList>
            <consortium name="Ensembl"/>
        </authorList>
    </citation>
    <scope>IDENTIFICATION</scope>
</reference>
<evidence type="ECO:0000256" key="2">
    <source>
        <dbReference type="SAM" id="SignalP"/>
    </source>
</evidence>
<sequence>MLGGGEEICGQCQPVKMILWVVFLISHCCWSPNAAAASLERIEHCGTRCSQVKVHSEEHHNTHSSVFHSISLSTVMRCEGKQKCSLHLRIKTELQLTEAIHGMSICTVTPGMMANCRILGFTKGSRERMSGMQVQVTAAINGLSGYNLKNSAGRLSYDVNPQRQELNVSVSDMLQDHNYHLRLCHKDFICTGTGARTLIKKEDPVKSATFQYERLLPCLCIEGWSAVTDAPRIQVCPFKDRIEELWSGISFEPLEGKLLWEPACPVPAVVALCQIRGDGVCVDLPHASRNVKLLSLTIDMCSFLAWKLFVSRGQSQDHVKVLSQTTASFSVRLCAKSNGSTVCQATETHTMHVVGATHMLQWCNGGGVNFPLGTCVHGKELPLHACTDCIVDCVHLFFVVAGDETCFHAVRCNHFQNFLVLCKKLTVTYNFTS</sequence>
<dbReference type="GO" id="GO:0030368">
    <property type="term" value="F:interleukin-17 receptor activity"/>
    <property type="evidence" value="ECO:0007669"/>
    <property type="project" value="InterPro"/>
</dbReference>
<dbReference type="PANTHER" id="PTHR15583:SF10">
    <property type="entry name" value="INTERLEUKIN-17 RECEPTOR E-LIKE-RELATED"/>
    <property type="match status" value="1"/>
</dbReference>
<protein>
    <recommendedName>
        <fullName evidence="3">Interleukin-17 receptor C/E N-terminal domain-containing protein</fullName>
    </recommendedName>
</protein>
<reference evidence="4" key="1">
    <citation type="submission" date="2025-08" db="UniProtKB">
        <authorList>
            <consortium name="Ensembl"/>
        </authorList>
    </citation>
    <scope>IDENTIFICATION</scope>
</reference>
<accession>A0A3Q3W4D0</accession>
<evidence type="ECO:0000259" key="3">
    <source>
        <dbReference type="Pfam" id="PF15037"/>
    </source>
</evidence>
<dbReference type="Ensembl" id="ENSMMOT00000003366.1">
    <property type="protein sequence ID" value="ENSMMOP00000003314.1"/>
    <property type="gene ID" value="ENSMMOG00000002653.1"/>
</dbReference>
<feature type="domain" description="Interleukin-17 receptor C/E N-terminal" evidence="3">
    <location>
        <begin position="203"/>
        <end position="288"/>
    </location>
</feature>
<keyword evidence="5" id="KW-1185">Reference proteome</keyword>
<dbReference type="PANTHER" id="PTHR15583">
    <property type="entry name" value="INTERLEUKIN-17 RECEPTOR"/>
    <property type="match status" value="1"/>
</dbReference>
<organism evidence="4 5">
    <name type="scientific">Mola mola</name>
    <name type="common">Ocean sunfish</name>
    <name type="synonym">Tetraodon mola</name>
    <dbReference type="NCBI Taxonomy" id="94237"/>
    <lineage>
        <taxon>Eukaryota</taxon>
        <taxon>Metazoa</taxon>
        <taxon>Chordata</taxon>
        <taxon>Craniata</taxon>
        <taxon>Vertebrata</taxon>
        <taxon>Euteleostomi</taxon>
        <taxon>Actinopterygii</taxon>
        <taxon>Neopterygii</taxon>
        <taxon>Teleostei</taxon>
        <taxon>Neoteleostei</taxon>
        <taxon>Acanthomorphata</taxon>
        <taxon>Eupercaria</taxon>
        <taxon>Tetraodontiformes</taxon>
        <taxon>Molidae</taxon>
        <taxon>Mola</taxon>
    </lineage>
</organism>
<dbReference type="InterPro" id="IPR039465">
    <property type="entry name" value="IL-17_rcpt-like"/>
</dbReference>
<dbReference type="AlphaFoldDB" id="A0A3Q3W4D0"/>
<evidence type="ECO:0000256" key="1">
    <source>
        <dbReference type="ARBA" id="ARBA00022729"/>
    </source>
</evidence>
<name>A0A3Q3W4D0_MOLML</name>
<evidence type="ECO:0000313" key="4">
    <source>
        <dbReference type="Ensembl" id="ENSMMOP00000003314.1"/>
    </source>
</evidence>
<feature type="chain" id="PRO_5018528496" description="Interleukin-17 receptor C/E N-terminal domain-containing protein" evidence="2">
    <location>
        <begin position="37"/>
        <end position="433"/>
    </location>
</feature>
<dbReference type="Pfam" id="PF15037">
    <property type="entry name" value="IL17_R_N"/>
    <property type="match status" value="1"/>
</dbReference>
<feature type="signal peptide" evidence="2">
    <location>
        <begin position="1"/>
        <end position="36"/>
    </location>
</feature>
<keyword evidence="1 2" id="KW-0732">Signal</keyword>
<dbReference type="InterPro" id="IPR027841">
    <property type="entry name" value="IL-17_rcpt_C/E_N"/>
</dbReference>